<dbReference type="PIRSF" id="PIRSF021505">
    <property type="entry name" value="O_gly_hdrol"/>
    <property type="match status" value="1"/>
</dbReference>
<organism evidence="1 2">
    <name type="scientific">Sphingobacterium wenxiniae</name>
    <dbReference type="NCBI Taxonomy" id="683125"/>
    <lineage>
        <taxon>Bacteria</taxon>
        <taxon>Pseudomonadati</taxon>
        <taxon>Bacteroidota</taxon>
        <taxon>Sphingobacteriia</taxon>
        <taxon>Sphingobacteriales</taxon>
        <taxon>Sphingobacteriaceae</taxon>
        <taxon>Sphingobacterium</taxon>
    </lineage>
</organism>
<dbReference type="AlphaFoldDB" id="A0A1I6TUS2"/>
<reference evidence="1 2" key="1">
    <citation type="submission" date="2016-10" db="EMBL/GenBank/DDBJ databases">
        <authorList>
            <person name="de Groot N.N."/>
        </authorList>
    </citation>
    <scope>NUCLEOTIDE SEQUENCE [LARGE SCALE GENOMIC DNA]</scope>
    <source>
        <strain evidence="1 2">DSM 22789</strain>
    </source>
</reference>
<dbReference type="STRING" id="683125.SAMN05660206_10758"/>
<proteinExistence type="predicted"/>
<dbReference type="EMBL" id="FOZZ01000007">
    <property type="protein sequence ID" value="SFS92914.1"/>
    <property type="molecule type" value="Genomic_DNA"/>
</dbReference>
<dbReference type="InterPro" id="IPR005198">
    <property type="entry name" value="Glyco_hydro_76"/>
</dbReference>
<dbReference type="PANTHER" id="PTHR47791">
    <property type="entry name" value="MEIOTICALLY UP-REGULATED GENE 191 PROTEIN"/>
    <property type="match status" value="1"/>
</dbReference>
<keyword evidence="1" id="KW-0378">Hydrolase</keyword>
<evidence type="ECO:0000313" key="2">
    <source>
        <dbReference type="Proteomes" id="UP000198785"/>
    </source>
</evidence>
<dbReference type="InterPro" id="IPR053169">
    <property type="entry name" value="MUG_Protein"/>
</dbReference>
<accession>A0A1I6TUS2</accession>
<gene>
    <name evidence="1" type="ORF">SAMN05660206_10758</name>
</gene>
<keyword evidence="2" id="KW-1185">Reference proteome</keyword>
<protein>
    <submittedName>
        <fullName evidence="1">Glycosyl hydrolase family 76</fullName>
    </submittedName>
</protein>
<dbReference type="RefSeq" id="WP_093365874.1">
    <property type="nucleotide sequence ID" value="NZ_FOZZ01000007.1"/>
</dbReference>
<dbReference type="InterPro" id="IPR014512">
    <property type="entry name" value="O_gly_hydro"/>
</dbReference>
<dbReference type="SUPFAM" id="SSF48208">
    <property type="entry name" value="Six-hairpin glycosidases"/>
    <property type="match status" value="1"/>
</dbReference>
<sequence length="386" mass="45124">MKPIILLVCVLWSLYGYSQDFKQYSSSTLDSIYKYYGVGSLQLFREHYPFDENYKADYLVTDAEGVNIYSYLWPFSGGLSAQVARYELESDVEIKEHIEKHVLIGLGNYYDMREPFAYASYINTAKTSDRFYDDNIWIGIDFVDMYMLTGDETYLEKGRAIWTFIESGTDDKLGGGIYWCEQRKESKNTCSNAPGSVLALKLYQATKENKFLEKGKALYHWTQEHLQDTVDHLYYDNINLQGYVDKTKYSYNSGQMIQAASLLYLITGKQEYKEDAQRVASASYDFFFDTYHDTDYPRFKSGNLWFNAIMLRGFIELYHIDGNADYLHTFCKNMEFAWQYMRDGQGLFDTDWSLQQRGGKKWLLNQFAMVEMQARLAATLDKIEQP</sequence>
<name>A0A1I6TUS2_9SPHI</name>
<dbReference type="GO" id="GO:0005975">
    <property type="term" value="P:carbohydrate metabolic process"/>
    <property type="evidence" value="ECO:0007669"/>
    <property type="project" value="InterPro"/>
</dbReference>
<dbReference type="Proteomes" id="UP000198785">
    <property type="component" value="Unassembled WGS sequence"/>
</dbReference>
<dbReference type="InterPro" id="IPR008928">
    <property type="entry name" value="6-hairpin_glycosidase_sf"/>
</dbReference>
<dbReference type="Gene3D" id="1.50.10.20">
    <property type="match status" value="1"/>
</dbReference>
<dbReference type="Pfam" id="PF03663">
    <property type="entry name" value="Glyco_hydro_76"/>
    <property type="match status" value="1"/>
</dbReference>
<dbReference type="PANTHER" id="PTHR47791:SF4">
    <property type="entry name" value="(PUTATIVE SECRETED PROTEIN)-RELATED"/>
    <property type="match status" value="1"/>
</dbReference>
<evidence type="ECO:0000313" key="1">
    <source>
        <dbReference type="EMBL" id="SFS92914.1"/>
    </source>
</evidence>
<dbReference type="GO" id="GO:0016787">
    <property type="term" value="F:hydrolase activity"/>
    <property type="evidence" value="ECO:0007669"/>
    <property type="project" value="UniProtKB-KW"/>
</dbReference>
<dbReference type="OrthoDB" id="2505409at2"/>